<name>A0A395V3P0_9FIRM</name>
<reference evidence="1 2" key="1">
    <citation type="submission" date="2018-08" db="EMBL/GenBank/DDBJ databases">
        <title>A genome reference for cultivated species of the human gut microbiota.</title>
        <authorList>
            <person name="Zou Y."/>
            <person name="Xue W."/>
            <person name="Luo G."/>
        </authorList>
    </citation>
    <scope>NUCLEOTIDE SEQUENCE [LARGE SCALE GENOMIC DNA]</scope>
    <source>
        <strain evidence="1 2">AF25-15</strain>
    </source>
</reference>
<dbReference type="EMBL" id="QRUJ01000001">
    <property type="protein sequence ID" value="RGR56859.1"/>
    <property type="molecule type" value="Genomic_DNA"/>
</dbReference>
<gene>
    <name evidence="1" type="ORF">DWY38_00455</name>
</gene>
<accession>A0A395V3P0</accession>
<protein>
    <submittedName>
        <fullName evidence="1">Uncharacterized protein</fullName>
    </submittedName>
</protein>
<dbReference type="Proteomes" id="UP000266066">
    <property type="component" value="Unassembled WGS sequence"/>
</dbReference>
<organism evidence="1 2">
    <name type="scientific">Agathobacter rectalis</name>
    <dbReference type="NCBI Taxonomy" id="39491"/>
    <lineage>
        <taxon>Bacteria</taxon>
        <taxon>Bacillati</taxon>
        <taxon>Bacillota</taxon>
        <taxon>Clostridia</taxon>
        <taxon>Lachnospirales</taxon>
        <taxon>Lachnospiraceae</taxon>
        <taxon>Agathobacter</taxon>
    </lineage>
</organism>
<proteinExistence type="predicted"/>
<dbReference type="AlphaFoldDB" id="A0A395V3P0"/>
<dbReference type="RefSeq" id="WP_117963899.1">
    <property type="nucleotide sequence ID" value="NZ_QRUJ01000001.1"/>
</dbReference>
<sequence length="175" mass="21025">MRKVYRCEHTVPPVWWFTFADRNALGEEIVVEFRKNENTHGKHSLPAMWKRKGFIDKEPETWWGVQTYVTDRQGRCSGKYNPTTKDGKLNFEWLLEATEENRQKIIDEIYRRANAIWHREDWYLEDLEEAIRSTGLEVTQERVDKLLEECHRIFDDKSGRNEMLAQKASKLFEEE</sequence>
<evidence type="ECO:0000313" key="2">
    <source>
        <dbReference type="Proteomes" id="UP000266066"/>
    </source>
</evidence>
<comment type="caution">
    <text evidence="1">The sequence shown here is derived from an EMBL/GenBank/DDBJ whole genome shotgun (WGS) entry which is preliminary data.</text>
</comment>
<evidence type="ECO:0000313" key="1">
    <source>
        <dbReference type="EMBL" id="RGR56859.1"/>
    </source>
</evidence>